<accession>A0A2S7C4P8</accession>
<reference evidence="3 4" key="1">
    <citation type="submission" date="2016-08" db="EMBL/GenBank/DDBJ databases">
        <authorList>
            <person name="Seilhamer J.J."/>
        </authorList>
    </citation>
    <scope>NUCLEOTIDE SEQUENCE [LARGE SCALE GENOMIC DNA]</scope>
    <source>
        <strain evidence="3 4">CFBP7245</strain>
    </source>
</reference>
<evidence type="ECO:0000256" key="1">
    <source>
        <dbReference type="SAM" id="SignalP"/>
    </source>
</evidence>
<dbReference type="AlphaFoldDB" id="A0A2S7C4P8"/>
<dbReference type="InterPro" id="IPR032710">
    <property type="entry name" value="NTF2-like_dom_sf"/>
</dbReference>
<name>A0A2S7C4P8_9XANT</name>
<dbReference type="Gene3D" id="3.10.450.50">
    <property type="match status" value="1"/>
</dbReference>
<dbReference type="GO" id="GO:0016853">
    <property type="term" value="F:isomerase activity"/>
    <property type="evidence" value="ECO:0007669"/>
    <property type="project" value="UniProtKB-KW"/>
</dbReference>
<keyword evidence="1" id="KW-0732">Signal</keyword>
<dbReference type="SUPFAM" id="SSF54427">
    <property type="entry name" value="NTF2-like"/>
    <property type="match status" value="1"/>
</dbReference>
<dbReference type="InterPro" id="IPR037401">
    <property type="entry name" value="SnoaL-like"/>
</dbReference>
<dbReference type="RefSeq" id="WP_104615341.1">
    <property type="nucleotide sequence ID" value="NZ_CP167817.1"/>
</dbReference>
<dbReference type="PANTHER" id="PTHR41252">
    <property type="entry name" value="BLR2505 PROTEIN"/>
    <property type="match status" value="1"/>
</dbReference>
<feature type="signal peptide" evidence="1">
    <location>
        <begin position="1"/>
        <end position="31"/>
    </location>
</feature>
<evidence type="ECO:0000259" key="2">
    <source>
        <dbReference type="Pfam" id="PF12680"/>
    </source>
</evidence>
<protein>
    <submittedName>
        <fullName evidence="3">Ketosteroid isomerase</fullName>
    </submittedName>
</protein>
<feature type="domain" description="SnoaL-like" evidence="2">
    <location>
        <begin position="48"/>
        <end position="154"/>
    </location>
</feature>
<evidence type="ECO:0000313" key="4">
    <source>
        <dbReference type="Proteomes" id="UP000238908"/>
    </source>
</evidence>
<comment type="caution">
    <text evidence="3">The sequence shown here is derived from an EMBL/GenBank/DDBJ whole genome shotgun (WGS) entry which is preliminary data.</text>
</comment>
<dbReference type="Pfam" id="PF12680">
    <property type="entry name" value="SnoaL_2"/>
    <property type="match status" value="1"/>
</dbReference>
<dbReference type="Proteomes" id="UP000238908">
    <property type="component" value="Unassembled WGS sequence"/>
</dbReference>
<dbReference type="PANTHER" id="PTHR41252:SF1">
    <property type="entry name" value="BLR2505 PROTEIN"/>
    <property type="match status" value="1"/>
</dbReference>
<organism evidence="3 4">
    <name type="scientific">Xanthomonas dyei</name>
    <dbReference type="NCBI Taxonomy" id="743699"/>
    <lineage>
        <taxon>Bacteria</taxon>
        <taxon>Pseudomonadati</taxon>
        <taxon>Pseudomonadota</taxon>
        <taxon>Gammaproteobacteria</taxon>
        <taxon>Lysobacterales</taxon>
        <taxon>Lysobacteraceae</taxon>
        <taxon>Xanthomonas</taxon>
    </lineage>
</organism>
<proteinExistence type="predicted"/>
<dbReference type="EMBL" id="MDEE01000010">
    <property type="protein sequence ID" value="PPU56531.1"/>
    <property type="molecule type" value="Genomic_DNA"/>
</dbReference>
<gene>
    <name evidence="3" type="ORF">XdyCFBP7245_08890</name>
</gene>
<sequence>MTRPSAIAAALFIAASAFTAAGAIAPVPAAAADSCAGTSQQICNTQRVDAAFARWQAGGTGFFEELLSPDVVWTIHGSGPSAGTLHGRDTLIDKAVRPLTERLASPLRPLQRQLWADGEHVIVQWQGAADLPSGDIYRNQYVWILRMRDGKAVQVDAYLDLAAYDAVLQRAPAQLQRRTDT</sequence>
<feature type="chain" id="PRO_5015548536" evidence="1">
    <location>
        <begin position="32"/>
        <end position="181"/>
    </location>
</feature>
<evidence type="ECO:0000313" key="3">
    <source>
        <dbReference type="EMBL" id="PPU56531.1"/>
    </source>
</evidence>
<keyword evidence="3" id="KW-0413">Isomerase</keyword>